<comment type="function">
    <text evidence="5">May play the central regulatory role in sporulation. It may be an element of the effector pathway responsible for the activation of sporulation genes in response to nutritional stress. Spo0A may act in concert with spo0H (a sigma factor) to control the expression of some genes that are critical to the sporulation process.</text>
</comment>
<comment type="catalytic activity">
    <reaction evidence="7">
        <text>[protein]-L-glutamate 5-O-methyl ester + H2O = L-glutamyl-[protein] + methanol + H(+)</text>
        <dbReference type="Rhea" id="RHEA:23236"/>
        <dbReference type="Rhea" id="RHEA-COMP:10208"/>
        <dbReference type="Rhea" id="RHEA-COMP:10311"/>
        <dbReference type="ChEBI" id="CHEBI:15377"/>
        <dbReference type="ChEBI" id="CHEBI:15378"/>
        <dbReference type="ChEBI" id="CHEBI:17790"/>
        <dbReference type="ChEBI" id="CHEBI:29973"/>
        <dbReference type="ChEBI" id="CHEBI:82795"/>
        <dbReference type="EC" id="3.1.1.61"/>
    </reaction>
</comment>
<evidence type="ECO:0000256" key="5">
    <source>
        <dbReference type="ARBA" id="ARBA00024867"/>
    </source>
</evidence>
<dbReference type="SUPFAM" id="SSF52172">
    <property type="entry name" value="CheY-like"/>
    <property type="match status" value="1"/>
</dbReference>
<comment type="caution">
    <text evidence="12">The sequence shown here is derived from an EMBL/GenBank/DDBJ whole genome shotgun (WGS) entry which is preliminary data.</text>
</comment>
<feature type="modified residue" description="4-aspartylphosphate" evidence="9">
    <location>
        <position position="58"/>
    </location>
</feature>
<dbReference type="EC" id="3.1.1.61" evidence="6"/>
<keyword evidence="9" id="KW-0597">Phosphoprotein</keyword>
<feature type="active site" evidence="8">
    <location>
        <position position="283"/>
    </location>
</feature>
<evidence type="ECO:0000256" key="2">
    <source>
        <dbReference type="ARBA" id="ARBA00022490"/>
    </source>
</evidence>
<dbReference type="GO" id="GO:0005737">
    <property type="term" value="C:cytoplasm"/>
    <property type="evidence" value="ECO:0007669"/>
    <property type="project" value="InterPro"/>
</dbReference>
<keyword evidence="4 8" id="KW-0378">Hydrolase</keyword>
<evidence type="ECO:0000256" key="1">
    <source>
        <dbReference type="ARBA" id="ARBA00018672"/>
    </source>
</evidence>
<evidence type="ECO:0000259" key="11">
    <source>
        <dbReference type="PROSITE" id="PS50122"/>
    </source>
</evidence>
<evidence type="ECO:0000256" key="3">
    <source>
        <dbReference type="ARBA" id="ARBA00022500"/>
    </source>
</evidence>
<gene>
    <name evidence="12" type="ORF">HIJ39_18595</name>
</gene>
<dbReference type="Gene3D" id="3.40.50.180">
    <property type="entry name" value="Methylesterase CheB, C-terminal domain"/>
    <property type="match status" value="1"/>
</dbReference>
<keyword evidence="2" id="KW-0963">Cytoplasm</keyword>
<reference evidence="12 13" key="1">
    <citation type="submission" date="2020-04" db="EMBL/GenBank/DDBJ databases">
        <authorList>
            <person name="Zhang R."/>
            <person name="Schippers A."/>
        </authorList>
    </citation>
    <scope>NUCLEOTIDE SEQUENCE [LARGE SCALE GENOMIC DNA]</scope>
    <source>
        <strain evidence="12 13">DSM 109850</strain>
    </source>
</reference>
<dbReference type="RefSeq" id="WP_169102394.1">
    <property type="nucleotide sequence ID" value="NZ_JABBVZ010000102.1"/>
</dbReference>
<evidence type="ECO:0000256" key="8">
    <source>
        <dbReference type="PROSITE-ProRule" id="PRU00050"/>
    </source>
</evidence>
<feature type="domain" description="CheB-type methylesterase" evidence="11">
    <location>
        <begin position="154"/>
        <end position="341"/>
    </location>
</feature>
<feature type="active site" evidence="8">
    <location>
        <position position="188"/>
    </location>
</feature>
<evidence type="ECO:0000256" key="9">
    <source>
        <dbReference type="PROSITE-ProRule" id="PRU00169"/>
    </source>
</evidence>
<dbReference type="InterPro" id="IPR035909">
    <property type="entry name" value="CheB_C"/>
</dbReference>
<accession>A0A7Y0L7A7</accession>
<protein>
    <recommendedName>
        <fullName evidence="1">Stage 0 sporulation protein A homolog</fullName>
        <ecNumber evidence="6">3.1.1.61</ecNumber>
    </recommendedName>
</protein>
<dbReference type="Pfam" id="PF01339">
    <property type="entry name" value="CheB_methylest"/>
    <property type="match status" value="1"/>
</dbReference>
<feature type="active site" evidence="8">
    <location>
        <position position="161"/>
    </location>
</feature>
<dbReference type="InterPro" id="IPR011006">
    <property type="entry name" value="CheY-like_superfamily"/>
</dbReference>
<keyword evidence="3 8" id="KW-0145">Chemotaxis</keyword>
<evidence type="ECO:0000313" key="12">
    <source>
        <dbReference type="EMBL" id="NMP24343.1"/>
    </source>
</evidence>
<evidence type="ECO:0000256" key="6">
    <source>
        <dbReference type="ARBA" id="ARBA00039140"/>
    </source>
</evidence>
<keyword evidence="13" id="KW-1185">Reference proteome</keyword>
<organism evidence="12 13">
    <name type="scientific">Sulfobacillus harzensis</name>
    <dbReference type="NCBI Taxonomy" id="2729629"/>
    <lineage>
        <taxon>Bacteria</taxon>
        <taxon>Bacillati</taxon>
        <taxon>Bacillota</taxon>
        <taxon>Clostridia</taxon>
        <taxon>Eubacteriales</taxon>
        <taxon>Clostridiales Family XVII. Incertae Sedis</taxon>
        <taxon>Sulfobacillus</taxon>
    </lineage>
</organism>
<dbReference type="PIRSF" id="PIRSF000876">
    <property type="entry name" value="RR_chemtxs_CheB"/>
    <property type="match status" value="1"/>
</dbReference>
<evidence type="ECO:0000313" key="13">
    <source>
        <dbReference type="Proteomes" id="UP000533476"/>
    </source>
</evidence>
<dbReference type="PANTHER" id="PTHR42872">
    <property type="entry name" value="PROTEIN-GLUTAMATE METHYLESTERASE/PROTEIN-GLUTAMINE GLUTAMINASE"/>
    <property type="match status" value="1"/>
</dbReference>
<evidence type="ECO:0000256" key="4">
    <source>
        <dbReference type="ARBA" id="ARBA00022801"/>
    </source>
</evidence>
<dbReference type="InterPro" id="IPR000673">
    <property type="entry name" value="Sig_transdc_resp-reg_Me-estase"/>
</dbReference>
<dbReference type="CDD" id="cd17541">
    <property type="entry name" value="REC_CheB-like"/>
    <property type="match status" value="1"/>
</dbReference>
<dbReference type="PROSITE" id="PS50110">
    <property type="entry name" value="RESPONSE_REGULATORY"/>
    <property type="match status" value="1"/>
</dbReference>
<dbReference type="GO" id="GO:0000156">
    <property type="term" value="F:phosphorelay response regulator activity"/>
    <property type="evidence" value="ECO:0007669"/>
    <property type="project" value="InterPro"/>
</dbReference>
<dbReference type="PANTHER" id="PTHR42872:SF6">
    <property type="entry name" value="PROTEIN-GLUTAMATE METHYLESTERASE_PROTEIN-GLUTAMINE GLUTAMINASE"/>
    <property type="match status" value="1"/>
</dbReference>
<dbReference type="Proteomes" id="UP000533476">
    <property type="component" value="Unassembled WGS sequence"/>
</dbReference>
<dbReference type="GO" id="GO:0008984">
    <property type="term" value="F:protein-glutamate methylesterase activity"/>
    <property type="evidence" value="ECO:0007669"/>
    <property type="project" value="UniProtKB-EC"/>
</dbReference>
<dbReference type="InterPro" id="IPR001789">
    <property type="entry name" value="Sig_transdc_resp-reg_receiver"/>
</dbReference>
<name>A0A7Y0L7A7_9FIRM</name>
<dbReference type="Pfam" id="PF00072">
    <property type="entry name" value="Response_reg"/>
    <property type="match status" value="1"/>
</dbReference>
<sequence length="344" mass="36477">MSPSTPFRVVIVDDSAFFAMRLANRMTQRGWEVSARLSSGLAAVHEIPHLNPDLVVMDLVMPGMNGIATLQVLRKTWQGPIVMMSAYSDEAMRNTWLALDAGAQDFVAKPGPGQSLDDMLDHLVSYREDERPRGEPVVGRSSLCRAGVRNRKVRAVVIGASTGGPKAVSLLCAAIKETPRVPIFIVQHMPAGFTRSFAERLAGVLGSPVFEAAPDGTRMPLKTAPVVVAAGGFHLRVSATECWAEPGDRRNGVIPSVDVTLVDVATAFGAESAAVIVTGMGSDGAEGARAVRQAGGTVVVESKESALVWGMPGVVAERGDADAIWPLPEIGHWLSQVVTRNHGS</sequence>
<feature type="domain" description="Response regulatory" evidence="10">
    <location>
        <begin position="8"/>
        <end position="124"/>
    </location>
</feature>
<dbReference type="PROSITE" id="PS50122">
    <property type="entry name" value="CHEB"/>
    <property type="match status" value="1"/>
</dbReference>
<dbReference type="SMART" id="SM00448">
    <property type="entry name" value="REC"/>
    <property type="match status" value="1"/>
</dbReference>
<dbReference type="Gene3D" id="3.40.50.2300">
    <property type="match status" value="1"/>
</dbReference>
<dbReference type="GO" id="GO:0006935">
    <property type="term" value="P:chemotaxis"/>
    <property type="evidence" value="ECO:0007669"/>
    <property type="project" value="UniProtKB-UniRule"/>
</dbReference>
<dbReference type="AlphaFoldDB" id="A0A7Y0L7A7"/>
<dbReference type="InterPro" id="IPR008248">
    <property type="entry name" value="CheB-like"/>
</dbReference>
<dbReference type="EMBL" id="JABBVZ010000102">
    <property type="protein sequence ID" value="NMP24343.1"/>
    <property type="molecule type" value="Genomic_DNA"/>
</dbReference>
<dbReference type="CDD" id="cd16432">
    <property type="entry name" value="CheB_Rec"/>
    <property type="match status" value="1"/>
</dbReference>
<evidence type="ECO:0000259" key="10">
    <source>
        <dbReference type="PROSITE" id="PS50110"/>
    </source>
</evidence>
<evidence type="ECO:0000256" key="7">
    <source>
        <dbReference type="ARBA" id="ARBA00048267"/>
    </source>
</evidence>
<dbReference type="SUPFAM" id="SSF52738">
    <property type="entry name" value="Methylesterase CheB, C-terminal domain"/>
    <property type="match status" value="1"/>
</dbReference>
<proteinExistence type="predicted"/>